<protein>
    <submittedName>
        <fullName evidence="1">Uncharacterized protein</fullName>
    </submittedName>
</protein>
<comment type="caution">
    <text evidence="1">The sequence shown here is derived from an EMBL/GenBank/DDBJ whole genome shotgun (WGS) entry which is preliminary data.</text>
</comment>
<dbReference type="AlphaFoldDB" id="A0A8H3QD73"/>
<gene>
    <name evidence="1" type="ORF">RCL2_000237500</name>
</gene>
<evidence type="ECO:0000313" key="2">
    <source>
        <dbReference type="Proteomes" id="UP000615446"/>
    </source>
</evidence>
<sequence>MATYLQKSGEYRFQKMAEPKKNDYDSTVYVKIENPEGIEYGKDHLVIINDKLEKCLGESIRDAIDDVCEIIRRWQKRVAKRYNQNFNCDYEEFHHLYFDLKAGVEMGDYRIKNNLIKVLEKGNIKYYELQTMSLYKQHHNKVAHKEKWKPEDKNKGQRKEATKNALECIKIATKIKNNPELISAFEKCVKDLYI</sequence>
<organism evidence="1 2">
    <name type="scientific">Rhizophagus clarus</name>
    <dbReference type="NCBI Taxonomy" id="94130"/>
    <lineage>
        <taxon>Eukaryota</taxon>
        <taxon>Fungi</taxon>
        <taxon>Fungi incertae sedis</taxon>
        <taxon>Mucoromycota</taxon>
        <taxon>Glomeromycotina</taxon>
        <taxon>Glomeromycetes</taxon>
        <taxon>Glomerales</taxon>
        <taxon>Glomeraceae</taxon>
        <taxon>Rhizophagus</taxon>
    </lineage>
</organism>
<proteinExistence type="predicted"/>
<evidence type="ECO:0000313" key="1">
    <source>
        <dbReference type="EMBL" id="GES74916.1"/>
    </source>
</evidence>
<dbReference type="OrthoDB" id="2378515at2759"/>
<dbReference type="Proteomes" id="UP000615446">
    <property type="component" value="Unassembled WGS sequence"/>
</dbReference>
<reference evidence="1" key="1">
    <citation type="submission" date="2019-10" db="EMBL/GenBank/DDBJ databases">
        <title>Conservation and host-specific expression of non-tandemly repeated heterogenous ribosome RNA gene in arbuscular mycorrhizal fungi.</title>
        <authorList>
            <person name="Maeda T."/>
            <person name="Kobayashi Y."/>
            <person name="Nakagawa T."/>
            <person name="Ezawa T."/>
            <person name="Yamaguchi K."/>
            <person name="Bino T."/>
            <person name="Nishimoto Y."/>
            <person name="Shigenobu S."/>
            <person name="Kawaguchi M."/>
        </authorList>
    </citation>
    <scope>NUCLEOTIDE SEQUENCE</scope>
    <source>
        <strain evidence="1">HR1</strain>
    </source>
</reference>
<name>A0A8H3QD73_9GLOM</name>
<dbReference type="EMBL" id="BLAL01000012">
    <property type="protein sequence ID" value="GES74916.1"/>
    <property type="molecule type" value="Genomic_DNA"/>
</dbReference>
<accession>A0A8H3QD73</accession>